<organism evidence="2">
    <name type="scientific">Cladocopium goreaui</name>
    <dbReference type="NCBI Taxonomy" id="2562237"/>
    <lineage>
        <taxon>Eukaryota</taxon>
        <taxon>Sar</taxon>
        <taxon>Alveolata</taxon>
        <taxon>Dinophyceae</taxon>
        <taxon>Suessiales</taxon>
        <taxon>Symbiodiniaceae</taxon>
        <taxon>Cladocopium</taxon>
    </lineage>
</organism>
<dbReference type="GO" id="GO:0005730">
    <property type="term" value="C:nucleolus"/>
    <property type="evidence" value="ECO:0007669"/>
    <property type="project" value="TreeGrafter"/>
</dbReference>
<keyword evidence="4" id="KW-1185">Reference proteome</keyword>
<accession>A0A9P1C895</accession>
<dbReference type="GO" id="GO:0016435">
    <property type="term" value="F:rRNA (guanine) methyltransferase activity"/>
    <property type="evidence" value="ECO:0007669"/>
    <property type="project" value="InterPro"/>
</dbReference>
<proteinExistence type="predicted"/>
<dbReference type="AlphaFoldDB" id="A0A9P1C895"/>
<dbReference type="EMBL" id="CAMXCT010001002">
    <property type="protein sequence ID" value="CAI3985601.1"/>
    <property type="molecule type" value="Genomic_DNA"/>
</dbReference>
<name>A0A9P1C895_9DINO</name>
<comment type="caution">
    <text evidence="2">The sequence shown here is derived from an EMBL/GenBank/DDBJ whole genome shotgun (WGS) entry which is preliminary data.</text>
</comment>
<feature type="region of interest" description="Disordered" evidence="1">
    <location>
        <begin position="1"/>
        <end position="23"/>
    </location>
</feature>
<dbReference type="OrthoDB" id="2877at2759"/>
<reference evidence="2" key="1">
    <citation type="submission" date="2022-10" db="EMBL/GenBank/DDBJ databases">
        <authorList>
            <person name="Chen Y."/>
            <person name="Dougan E. K."/>
            <person name="Chan C."/>
            <person name="Rhodes N."/>
            <person name="Thang M."/>
        </authorList>
    </citation>
    <scope>NUCLEOTIDE SEQUENCE</scope>
</reference>
<feature type="region of interest" description="Disordered" evidence="1">
    <location>
        <begin position="390"/>
        <end position="418"/>
    </location>
</feature>
<dbReference type="SUPFAM" id="SSF53335">
    <property type="entry name" value="S-adenosyl-L-methionine-dependent methyltransferases"/>
    <property type="match status" value="1"/>
</dbReference>
<evidence type="ECO:0000313" key="3">
    <source>
        <dbReference type="EMBL" id="CAL4772913.1"/>
    </source>
</evidence>
<gene>
    <name evidence="2" type="ORF">C1SCF055_LOCUS13030</name>
</gene>
<evidence type="ECO:0000313" key="2">
    <source>
        <dbReference type="EMBL" id="CAI3985601.1"/>
    </source>
</evidence>
<dbReference type="EMBL" id="CAMXCT030001002">
    <property type="protein sequence ID" value="CAL4772913.1"/>
    <property type="molecule type" value="Genomic_DNA"/>
</dbReference>
<keyword evidence="3" id="KW-0808">Transferase</keyword>
<sequence length="470" mass="51485">MGRGRGRREARGGRPHLHPEVAAPADEYYEQIEAERYHRVPKAPRVQAELTHAAIALGGLLPQKLGSIVLDLGAGGGLSTLTYQALAAQSQSCNRDLEILEGQESQTHGREQRQGEPCGIPFVLAFDTSAHMLATVAHIEESSLVGIRLEAVKGPKGSQVGQSPIDLSAGLPWVSRRGDRILADMSQPLPLRSGVVDAALSVSAVQWLLQLRSGPSGQLAEDVEQVKLQRLFASLKRVAVDNAKLAMQFYPPKGDFDFGARALRDTARKELWTANVVLDFPHHPASTAKKWFLLARLSHAVSQPDPWCALCWPVVAAQCALQSSCDEVQYGRAQQQHAEVALRLARCGRRLRAASDEHELNVQERLRQQLHPLQIELAKRLDEALAKMMDHDSDHEAPESKQLVHGTGEPATEDPHTCKRARSGVNETKTELRSVVASSLPQLISVLHAPPSEEWLLPTPPLDSRAVDEI</sequence>
<evidence type="ECO:0000313" key="4">
    <source>
        <dbReference type="Proteomes" id="UP001152797"/>
    </source>
</evidence>
<dbReference type="GO" id="GO:0070476">
    <property type="term" value="P:rRNA (guanine-N7)-methylation"/>
    <property type="evidence" value="ECO:0007669"/>
    <property type="project" value="InterPro"/>
</dbReference>
<evidence type="ECO:0000256" key="1">
    <source>
        <dbReference type="SAM" id="MobiDB-lite"/>
    </source>
</evidence>
<keyword evidence="3" id="KW-0489">Methyltransferase</keyword>
<dbReference type="PANTHER" id="PTHR12734">
    <property type="entry name" value="METHYLTRANSFERASE-RELATED"/>
    <property type="match status" value="1"/>
</dbReference>
<dbReference type="EMBL" id="CAMXCT020001002">
    <property type="protein sequence ID" value="CAL1138976.1"/>
    <property type="molecule type" value="Genomic_DNA"/>
</dbReference>
<feature type="compositionally biased region" description="Basic and acidic residues" evidence="1">
    <location>
        <begin position="390"/>
        <end position="399"/>
    </location>
</feature>
<dbReference type="PANTHER" id="PTHR12734:SF0">
    <property type="entry name" value="18S RRNA (GUANINE-N(7))-METHYLTRANSFERASE-RELATED"/>
    <property type="match status" value="1"/>
</dbReference>
<dbReference type="Proteomes" id="UP001152797">
    <property type="component" value="Unassembled WGS sequence"/>
</dbReference>
<dbReference type="InterPro" id="IPR029063">
    <property type="entry name" value="SAM-dependent_MTases_sf"/>
</dbReference>
<dbReference type="InterPro" id="IPR039769">
    <property type="entry name" value="Bud23-like"/>
</dbReference>
<protein>
    <submittedName>
        <fullName evidence="3">Methyltransferase C26A3.06</fullName>
    </submittedName>
</protein>
<reference evidence="3 4" key="2">
    <citation type="submission" date="2024-05" db="EMBL/GenBank/DDBJ databases">
        <authorList>
            <person name="Chen Y."/>
            <person name="Shah S."/>
            <person name="Dougan E. K."/>
            <person name="Thang M."/>
            <person name="Chan C."/>
        </authorList>
    </citation>
    <scope>NUCLEOTIDE SEQUENCE [LARGE SCALE GENOMIC DNA]</scope>
</reference>
<dbReference type="Gene3D" id="3.40.50.150">
    <property type="entry name" value="Vaccinia Virus protein VP39"/>
    <property type="match status" value="1"/>
</dbReference>